<dbReference type="EMBL" id="PUHY01000001">
    <property type="protein sequence ID" value="PQO40386.1"/>
    <property type="molecule type" value="Genomic_DNA"/>
</dbReference>
<dbReference type="PRINTS" id="PR00702">
    <property type="entry name" value="ACRIFLAVINRP"/>
</dbReference>
<organism evidence="9 10">
    <name type="scientific">Blastopirellula marina</name>
    <dbReference type="NCBI Taxonomy" id="124"/>
    <lineage>
        <taxon>Bacteria</taxon>
        <taxon>Pseudomonadati</taxon>
        <taxon>Planctomycetota</taxon>
        <taxon>Planctomycetia</taxon>
        <taxon>Pirellulales</taxon>
        <taxon>Pirellulaceae</taxon>
        <taxon>Blastopirellula</taxon>
    </lineage>
</organism>
<dbReference type="Gene3D" id="3.30.2090.10">
    <property type="entry name" value="Multidrug efflux transporter AcrB TolC docking domain, DN and DC subdomains"/>
    <property type="match status" value="2"/>
</dbReference>
<comment type="similarity">
    <text evidence="2">Belongs to the resistance-nodulation-cell division (RND) (TC 2.A.6) family.</text>
</comment>
<keyword evidence="6 8" id="KW-1133">Transmembrane helix</keyword>
<dbReference type="Pfam" id="PF00873">
    <property type="entry name" value="ACR_tran"/>
    <property type="match status" value="1"/>
</dbReference>
<feature type="transmembrane region" description="Helical" evidence="8">
    <location>
        <begin position="443"/>
        <end position="469"/>
    </location>
</feature>
<dbReference type="InterPro" id="IPR027463">
    <property type="entry name" value="AcrB_DN_DC_subdom"/>
</dbReference>
<feature type="transmembrane region" description="Helical" evidence="8">
    <location>
        <begin position="912"/>
        <end position="936"/>
    </location>
</feature>
<evidence type="ECO:0000313" key="10">
    <source>
        <dbReference type="Proteomes" id="UP000238322"/>
    </source>
</evidence>
<dbReference type="GO" id="GO:0042910">
    <property type="term" value="F:xenobiotic transmembrane transporter activity"/>
    <property type="evidence" value="ECO:0007669"/>
    <property type="project" value="TreeGrafter"/>
</dbReference>
<name>A0A2S8G7E8_9BACT</name>
<dbReference type="Gene3D" id="3.30.70.1430">
    <property type="entry name" value="Multidrug efflux transporter AcrB pore domain"/>
    <property type="match status" value="2"/>
</dbReference>
<feature type="transmembrane region" description="Helical" evidence="8">
    <location>
        <begin position="361"/>
        <end position="379"/>
    </location>
</feature>
<dbReference type="Gene3D" id="1.20.1640.10">
    <property type="entry name" value="Multidrug efflux transporter AcrB transmembrane domain"/>
    <property type="match status" value="2"/>
</dbReference>
<feature type="transmembrane region" description="Helical" evidence="8">
    <location>
        <begin position="12"/>
        <end position="31"/>
    </location>
</feature>
<dbReference type="InterPro" id="IPR004763">
    <property type="entry name" value="CusA-like"/>
</dbReference>
<evidence type="ECO:0000256" key="2">
    <source>
        <dbReference type="ARBA" id="ARBA00010942"/>
    </source>
</evidence>
<dbReference type="InterPro" id="IPR001036">
    <property type="entry name" value="Acrflvin-R"/>
</dbReference>
<dbReference type="PANTHER" id="PTHR32063">
    <property type="match status" value="1"/>
</dbReference>
<evidence type="ECO:0000256" key="7">
    <source>
        <dbReference type="ARBA" id="ARBA00023136"/>
    </source>
</evidence>
<dbReference type="GO" id="GO:0008324">
    <property type="term" value="F:monoatomic cation transmembrane transporter activity"/>
    <property type="evidence" value="ECO:0007669"/>
    <property type="project" value="InterPro"/>
</dbReference>
<comment type="caution">
    <text evidence="9">The sequence shown here is derived from an EMBL/GenBank/DDBJ whole genome shotgun (WGS) entry which is preliminary data.</text>
</comment>
<dbReference type="SUPFAM" id="SSF82714">
    <property type="entry name" value="Multidrug efflux transporter AcrB TolC docking domain, DN and DC subdomains"/>
    <property type="match status" value="2"/>
</dbReference>
<dbReference type="OrthoDB" id="9798415at2"/>
<accession>A0A2S8G7E8</accession>
<dbReference type="PANTHER" id="PTHR32063:SF4">
    <property type="entry name" value="SLR6043 PROTEIN"/>
    <property type="match status" value="1"/>
</dbReference>
<sequence>MLARLIHFSLEFRVIVLLLAVSLIAIGAYTVQESPWDVFPEFAPPQIVIQTEAPGLSTEEVEQLITIPVESAVNGVSHIKTLRSSSVAGLSVVTAIFDDGTDILDARQLVSERLNEASTQLPKLAGAPRMTPLAASTSRLLMLGMTSDSISAMELRTIADWTFRRRLQAVRGVAHVEVFGGEVKQYQVLVDPLKLRQYQLTLDEVTLAAQNATGFGGAGYLETPNQRLTIQQRTKIMSPEDLAAVPVFMEEGVPITLGQVADVAVGAADKPGDATINGQPGVLMLVHKQPSFNTLTVSDNVQQAISELGQTLPAGVELHPVLFRQATFIERAIGNLSSAILIGCVLVILILIAFLFQWRTVVISLTAIPLSLLGAILVLRGLGFSLNAMTLGGLAIALGEVVDDAIVDVENVLRRLRENARMDSPRSALQVVLDASLEVRSAVVYASFIVVLIFVPVFFMGGLAGTFFWPLGMAYISAILVSLLVALIVTPAMCLLMLRGTNGREERDPFLVRGLTRIYRQMLPLFLRFRKTTVATSVFMITAAAAVIPFLGGEFLPDFRESNFVVFMVGSPDESLPEAVRVGSRVANRLQAIPGVLSVAQQVGRADLSEDTWGPNISEIWVVIDETADYDSVLKEVRESVDDVPGHRFQVKQFLRERIDEVITGSTADLVVRIVGSDLNVLRDHAQSVTKVMQRIKGVADLQIEQQVEVPQIQVMVRPQEAARYGFSVGQLNQDIQTLLRGTVVGQVYEQDRVFDVIVRAAPETRESPELLGQLQVDSLTGESIPLHAVASINLVNGINTINREQASRRLLVTCNLEGRDVATATEDIQQQLSTVEANLPPGYHLEFGGEYEARSQAQTRLLLLSGVALLGIFALLYVDLRSTRLALLVMVSVPLACVGGVASILATGGDISLGSLVGFVTVFGVAIRNGILLISHYQHLQQEGMRPGVELILRGASERLAPILMTASSTALALLPLIVLGNLPGHEIEYPMAIVIVGGLVSSTFLTLVLLPILYASFGQNQKYVSS</sequence>
<dbReference type="AlphaFoldDB" id="A0A2S8G7E8"/>
<feature type="transmembrane region" description="Helical" evidence="8">
    <location>
        <begin position="961"/>
        <end position="981"/>
    </location>
</feature>
<evidence type="ECO:0000256" key="4">
    <source>
        <dbReference type="ARBA" id="ARBA00022475"/>
    </source>
</evidence>
<dbReference type="Gene3D" id="3.30.70.1440">
    <property type="entry name" value="Multidrug efflux transporter AcrB pore domain"/>
    <property type="match status" value="1"/>
</dbReference>
<dbReference type="Proteomes" id="UP000238322">
    <property type="component" value="Unassembled WGS sequence"/>
</dbReference>
<evidence type="ECO:0000256" key="6">
    <source>
        <dbReference type="ARBA" id="ARBA00022989"/>
    </source>
</evidence>
<feature type="transmembrane region" description="Helical" evidence="8">
    <location>
        <begin position="993"/>
        <end position="1019"/>
    </location>
</feature>
<feature type="transmembrane region" description="Helical" evidence="8">
    <location>
        <begin position="862"/>
        <end position="879"/>
    </location>
</feature>
<feature type="transmembrane region" description="Helical" evidence="8">
    <location>
        <begin position="886"/>
        <end position="906"/>
    </location>
</feature>
<feature type="transmembrane region" description="Helical" evidence="8">
    <location>
        <begin position="532"/>
        <end position="552"/>
    </location>
</feature>
<dbReference type="Gene3D" id="3.30.70.1320">
    <property type="entry name" value="Multidrug efflux transporter AcrB pore domain like"/>
    <property type="match status" value="1"/>
</dbReference>
<dbReference type="NCBIfam" id="TIGR00914">
    <property type="entry name" value="2A0601"/>
    <property type="match status" value="1"/>
</dbReference>
<keyword evidence="7 8" id="KW-0472">Membrane</keyword>
<evidence type="ECO:0000256" key="3">
    <source>
        <dbReference type="ARBA" id="ARBA00022448"/>
    </source>
</evidence>
<dbReference type="SUPFAM" id="SSF82693">
    <property type="entry name" value="Multidrug efflux transporter AcrB pore domain, PN1, PN2, PC1 and PC2 subdomains"/>
    <property type="match status" value="2"/>
</dbReference>
<keyword evidence="5 8" id="KW-0812">Transmembrane</keyword>
<keyword evidence="4" id="KW-1003">Cell membrane</keyword>
<keyword evidence="3" id="KW-0813">Transport</keyword>
<evidence type="ECO:0000256" key="5">
    <source>
        <dbReference type="ARBA" id="ARBA00022692"/>
    </source>
</evidence>
<gene>
    <name evidence="9" type="ORF">C5Y83_00135</name>
</gene>
<feature type="transmembrane region" description="Helical" evidence="8">
    <location>
        <begin position="475"/>
        <end position="498"/>
    </location>
</feature>
<evidence type="ECO:0000256" key="8">
    <source>
        <dbReference type="SAM" id="Phobius"/>
    </source>
</evidence>
<evidence type="ECO:0000313" key="9">
    <source>
        <dbReference type="EMBL" id="PQO40386.1"/>
    </source>
</evidence>
<reference evidence="9 10" key="1">
    <citation type="submission" date="2018-02" db="EMBL/GenBank/DDBJ databases">
        <title>Comparative genomes isolates from brazilian mangrove.</title>
        <authorList>
            <person name="Araujo J.E."/>
            <person name="Taketani R.G."/>
            <person name="Silva M.C.P."/>
            <person name="Loureco M.V."/>
            <person name="Andreote F.D."/>
        </authorList>
    </citation>
    <scope>NUCLEOTIDE SEQUENCE [LARGE SCALE GENOMIC DNA]</scope>
    <source>
        <strain evidence="9 10">Hex-1 MGV</strain>
    </source>
</reference>
<proteinExistence type="inferred from homology"/>
<comment type="subcellular location">
    <subcellularLocation>
        <location evidence="1">Cell membrane</location>
        <topology evidence="1">Multi-pass membrane protein</topology>
    </subcellularLocation>
</comment>
<dbReference type="GO" id="GO:0005886">
    <property type="term" value="C:plasma membrane"/>
    <property type="evidence" value="ECO:0007669"/>
    <property type="project" value="UniProtKB-SubCell"/>
</dbReference>
<dbReference type="SUPFAM" id="SSF82866">
    <property type="entry name" value="Multidrug efflux transporter AcrB transmembrane domain"/>
    <property type="match status" value="2"/>
</dbReference>
<evidence type="ECO:0000256" key="1">
    <source>
        <dbReference type="ARBA" id="ARBA00004651"/>
    </source>
</evidence>
<protein>
    <submittedName>
        <fullName evidence="9">Acriflavin resistance protein</fullName>
    </submittedName>
</protein>
<feature type="transmembrane region" description="Helical" evidence="8">
    <location>
        <begin position="332"/>
        <end position="355"/>
    </location>
</feature>